<reference evidence="2 3" key="1">
    <citation type="submission" date="2022-01" db="EMBL/GenBank/DDBJ databases">
        <title>A chromosomal length assembly of Cordylochernes scorpioides.</title>
        <authorList>
            <person name="Zeh D."/>
            <person name="Zeh J."/>
        </authorList>
    </citation>
    <scope>NUCLEOTIDE SEQUENCE [LARGE SCALE GENOMIC DNA]</scope>
    <source>
        <strain evidence="2">IN4F17</strain>
        <tissue evidence="2">Whole Body</tissue>
    </source>
</reference>
<dbReference type="EMBL" id="CP092872">
    <property type="protein sequence ID" value="UYV72895.1"/>
    <property type="molecule type" value="Genomic_DNA"/>
</dbReference>
<feature type="compositionally biased region" description="Basic residues" evidence="1">
    <location>
        <begin position="1"/>
        <end position="10"/>
    </location>
</feature>
<name>A0ABY6KVJ8_9ARAC</name>
<sequence length="560" mass="63334">MTQRRGKKTVQIRSENEQRWRNKPDHSNETSKQSLPKIFTEETPPQRTSAYPLTDRQRREQADRANDSPDIPASHGNRAAMWPKPCDKFHAFDLTSSRQCSRQQATINFTEATSVYKLYMERLQRQQEYKPRPSFLTELSHNYYTSNGWCIDSGASMHMAGDKSFLNKIYQNREDDIFLPDGKSMNDELIGEDYITCVLPIESPKQILGTQKSYIVQLFDKHGAVGSAVTLVVAFGAPYPEGQERRHGFAFSLYVQAGGQPLDFYAVVEEDVGLTTAVCVAILSSFELLGSDGGLRQKAFRKDIAGQTHQDVAIYPGELDDMPAPPPPYHFIYRLKVLMQIKIGLKYSQLEILLRKKILSFYGTVSPAVKKGYIIIQIRRVNMKVSYYGSCSQPPNKKRPYCEKGESLPSAKHMFKFNSMDNIHNFACRTFESILVNSNLNNPEKRNIATKALLFECVKRAELLLEDTFKGVSLSRPQPTGSVADARNINSKLGYRVDKSVQDEDICDSIGSNHSVQELSGKQAIKIVHYSRKATQSTETVFVEVDDEVAEISDNMVVFP</sequence>
<feature type="region of interest" description="Disordered" evidence="1">
    <location>
        <begin position="1"/>
        <end position="82"/>
    </location>
</feature>
<keyword evidence="3" id="KW-1185">Reference proteome</keyword>
<proteinExistence type="predicted"/>
<organism evidence="2 3">
    <name type="scientific">Cordylochernes scorpioides</name>
    <dbReference type="NCBI Taxonomy" id="51811"/>
    <lineage>
        <taxon>Eukaryota</taxon>
        <taxon>Metazoa</taxon>
        <taxon>Ecdysozoa</taxon>
        <taxon>Arthropoda</taxon>
        <taxon>Chelicerata</taxon>
        <taxon>Arachnida</taxon>
        <taxon>Pseudoscorpiones</taxon>
        <taxon>Cheliferoidea</taxon>
        <taxon>Chernetidae</taxon>
        <taxon>Cordylochernes</taxon>
    </lineage>
</organism>
<evidence type="ECO:0000256" key="1">
    <source>
        <dbReference type="SAM" id="MobiDB-lite"/>
    </source>
</evidence>
<dbReference type="Proteomes" id="UP001235939">
    <property type="component" value="Chromosome 10"/>
</dbReference>
<gene>
    <name evidence="2" type="ORF">LAZ67_10001118</name>
</gene>
<feature type="compositionally biased region" description="Basic and acidic residues" evidence="1">
    <location>
        <begin position="14"/>
        <end position="29"/>
    </location>
</feature>
<feature type="compositionally biased region" description="Basic and acidic residues" evidence="1">
    <location>
        <begin position="55"/>
        <end position="67"/>
    </location>
</feature>
<protein>
    <submittedName>
        <fullName evidence="2">Uncharacterized protein</fullName>
    </submittedName>
</protein>
<accession>A0ABY6KVJ8</accession>
<evidence type="ECO:0000313" key="2">
    <source>
        <dbReference type="EMBL" id="UYV72895.1"/>
    </source>
</evidence>
<evidence type="ECO:0000313" key="3">
    <source>
        <dbReference type="Proteomes" id="UP001235939"/>
    </source>
</evidence>